<sequence>MRRNNVRGPTSALTEYLKASGIRARHINRRGSNLNRGQNEQNGDGDAPDAGPSNSREAGDEAEDGEAGEEPSATRTNATRRRASGYNSDELDASEGDEEPEKTGNKRKGSKPAVAQQKAKEKEKAKAKKKVKKGDDEDEDGEEEDVYHALSKSLWSGSGSSKPPVGSFENCAKCEKQFTVTKYTMVANPGPGFLCHPCAKASGTDPFKKPAAPRKKRPTEKRAVVSFEERKFPTLASMCIDLITKHIDDVEALGDIGTLNAQAISKALSRNRKLTSEHATLFYHVSNTSLTFHDTTDLAPAALSTLARLNPNLTHLHLDYCGQLNNAAFDTFTDSLPHLTHLILLGPFLVHTENWQRFFSTHPSLECFQITQSPRFDLACIKALVRHCGASLTELRLKQVGKLDDACLNELAKLGEWQKLRMLDLSEPSASCSDEAMIELMGAIGRELRVLNLSKHNLLTDTFLEDGLGRHVSQLERLSLNHIPELTDDGVESFFTDWANPPLVEIDLSRNHELGSKALPSLLKHSGKMLEILNINSWKEVSEDALNEIAAYGRELRKLDVGWCRQVDNFVVKAWLDGNPDHEGWTGCPKLTELKIWGCNRITAACPRKKGLSIYGVESQEVII</sequence>
<proteinExistence type="predicted"/>
<gene>
    <name evidence="1" type="ORF">BDN72DRAFT_792123</name>
</gene>
<dbReference type="EMBL" id="ML208283">
    <property type="protein sequence ID" value="TFK72663.1"/>
    <property type="molecule type" value="Genomic_DNA"/>
</dbReference>
<reference evidence="1 2" key="1">
    <citation type="journal article" date="2019" name="Nat. Ecol. Evol.">
        <title>Megaphylogeny resolves global patterns of mushroom evolution.</title>
        <authorList>
            <person name="Varga T."/>
            <person name="Krizsan K."/>
            <person name="Foldi C."/>
            <person name="Dima B."/>
            <person name="Sanchez-Garcia M."/>
            <person name="Sanchez-Ramirez S."/>
            <person name="Szollosi G.J."/>
            <person name="Szarkandi J.G."/>
            <person name="Papp V."/>
            <person name="Albert L."/>
            <person name="Andreopoulos W."/>
            <person name="Angelini C."/>
            <person name="Antonin V."/>
            <person name="Barry K.W."/>
            <person name="Bougher N.L."/>
            <person name="Buchanan P."/>
            <person name="Buyck B."/>
            <person name="Bense V."/>
            <person name="Catcheside P."/>
            <person name="Chovatia M."/>
            <person name="Cooper J."/>
            <person name="Damon W."/>
            <person name="Desjardin D."/>
            <person name="Finy P."/>
            <person name="Geml J."/>
            <person name="Haridas S."/>
            <person name="Hughes K."/>
            <person name="Justo A."/>
            <person name="Karasinski D."/>
            <person name="Kautmanova I."/>
            <person name="Kiss B."/>
            <person name="Kocsube S."/>
            <person name="Kotiranta H."/>
            <person name="LaButti K.M."/>
            <person name="Lechner B.E."/>
            <person name="Liimatainen K."/>
            <person name="Lipzen A."/>
            <person name="Lukacs Z."/>
            <person name="Mihaltcheva S."/>
            <person name="Morgado L.N."/>
            <person name="Niskanen T."/>
            <person name="Noordeloos M.E."/>
            <person name="Ohm R.A."/>
            <person name="Ortiz-Santana B."/>
            <person name="Ovrebo C."/>
            <person name="Racz N."/>
            <person name="Riley R."/>
            <person name="Savchenko A."/>
            <person name="Shiryaev A."/>
            <person name="Soop K."/>
            <person name="Spirin V."/>
            <person name="Szebenyi C."/>
            <person name="Tomsovsky M."/>
            <person name="Tulloss R.E."/>
            <person name="Uehling J."/>
            <person name="Grigoriev I.V."/>
            <person name="Vagvolgyi C."/>
            <person name="Papp T."/>
            <person name="Martin F.M."/>
            <person name="Miettinen O."/>
            <person name="Hibbett D.S."/>
            <person name="Nagy L.G."/>
        </authorList>
    </citation>
    <scope>NUCLEOTIDE SEQUENCE [LARGE SCALE GENOMIC DNA]</scope>
    <source>
        <strain evidence="1 2">NL-1719</strain>
    </source>
</reference>
<evidence type="ECO:0000313" key="1">
    <source>
        <dbReference type="EMBL" id="TFK72663.1"/>
    </source>
</evidence>
<keyword evidence="2" id="KW-1185">Reference proteome</keyword>
<protein>
    <submittedName>
        <fullName evidence="1">RNI-like protein</fullName>
    </submittedName>
</protein>
<organism evidence="1 2">
    <name type="scientific">Pluteus cervinus</name>
    <dbReference type="NCBI Taxonomy" id="181527"/>
    <lineage>
        <taxon>Eukaryota</taxon>
        <taxon>Fungi</taxon>
        <taxon>Dikarya</taxon>
        <taxon>Basidiomycota</taxon>
        <taxon>Agaricomycotina</taxon>
        <taxon>Agaricomycetes</taxon>
        <taxon>Agaricomycetidae</taxon>
        <taxon>Agaricales</taxon>
        <taxon>Pluteineae</taxon>
        <taxon>Pluteaceae</taxon>
        <taxon>Pluteus</taxon>
    </lineage>
</organism>
<name>A0ACD3B3Q8_9AGAR</name>
<evidence type="ECO:0000313" key="2">
    <source>
        <dbReference type="Proteomes" id="UP000308600"/>
    </source>
</evidence>
<dbReference type="Proteomes" id="UP000308600">
    <property type="component" value="Unassembled WGS sequence"/>
</dbReference>
<accession>A0ACD3B3Q8</accession>